<dbReference type="InterPro" id="IPR023631">
    <property type="entry name" value="Amidase_dom"/>
</dbReference>
<dbReference type="NCBIfam" id="NF005300">
    <property type="entry name" value="PRK06828.1"/>
    <property type="match status" value="1"/>
</dbReference>
<dbReference type="EMBL" id="SOCP01000009">
    <property type="protein sequence ID" value="TDV47859.1"/>
    <property type="molecule type" value="Genomic_DNA"/>
</dbReference>
<dbReference type="PANTHER" id="PTHR42678">
    <property type="entry name" value="AMIDASE"/>
    <property type="match status" value="1"/>
</dbReference>
<organism evidence="2 3">
    <name type="scientific">Actinophytocola oryzae</name>
    <dbReference type="NCBI Taxonomy" id="502181"/>
    <lineage>
        <taxon>Bacteria</taxon>
        <taxon>Bacillati</taxon>
        <taxon>Actinomycetota</taxon>
        <taxon>Actinomycetes</taxon>
        <taxon>Pseudonocardiales</taxon>
        <taxon>Pseudonocardiaceae</taxon>
    </lineage>
</organism>
<dbReference type="SUPFAM" id="SSF75304">
    <property type="entry name" value="Amidase signature (AS) enzymes"/>
    <property type="match status" value="1"/>
</dbReference>
<dbReference type="Proteomes" id="UP000294927">
    <property type="component" value="Unassembled WGS sequence"/>
</dbReference>
<evidence type="ECO:0000313" key="3">
    <source>
        <dbReference type="Proteomes" id="UP000294927"/>
    </source>
</evidence>
<dbReference type="Gene3D" id="3.90.1300.10">
    <property type="entry name" value="Amidase signature (AS) domain"/>
    <property type="match status" value="1"/>
</dbReference>
<keyword evidence="3" id="KW-1185">Reference proteome</keyword>
<gene>
    <name evidence="2" type="ORF">CLV71_10994</name>
</gene>
<dbReference type="PANTHER" id="PTHR42678:SF34">
    <property type="entry name" value="OS04G0183300 PROTEIN"/>
    <property type="match status" value="1"/>
</dbReference>
<dbReference type="RefSeq" id="WP_133905154.1">
    <property type="nucleotide sequence ID" value="NZ_SOCP01000009.1"/>
</dbReference>
<dbReference type="InterPro" id="IPR036928">
    <property type="entry name" value="AS_sf"/>
</dbReference>
<name>A0A4R7VFN3_9PSEU</name>
<reference evidence="2 3" key="1">
    <citation type="submission" date="2019-03" db="EMBL/GenBank/DDBJ databases">
        <title>Genomic Encyclopedia of Archaeal and Bacterial Type Strains, Phase II (KMG-II): from individual species to whole genera.</title>
        <authorList>
            <person name="Goeker M."/>
        </authorList>
    </citation>
    <scope>NUCLEOTIDE SEQUENCE [LARGE SCALE GENOMIC DNA]</scope>
    <source>
        <strain evidence="2 3">DSM 45499</strain>
    </source>
</reference>
<evidence type="ECO:0000313" key="2">
    <source>
        <dbReference type="EMBL" id="TDV47859.1"/>
    </source>
</evidence>
<evidence type="ECO:0000259" key="1">
    <source>
        <dbReference type="Pfam" id="PF01425"/>
    </source>
</evidence>
<dbReference type="AlphaFoldDB" id="A0A4R7VFN3"/>
<dbReference type="OrthoDB" id="9811471at2"/>
<comment type="caution">
    <text evidence="2">The sequence shown here is derived from an EMBL/GenBank/DDBJ whole genome shotgun (WGS) entry which is preliminary data.</text>
</comment>
<feature type="domain" description="Amidase" evidence="1">
    <location>
        <begin position="28"/>
        <end position="390"/>
    </location>
</feature>
<protein>
    <submittedName>
        <fullName evidence="2">Amidase</fullName>
    </submittedName>
</protein>
<accession>A0A4R7VFN3</accession>
<dbReference type="Pfam" id="PF01425">
    <property type="entry name" value="Amidase"/>
    <property type="match status" value="1"/>
</dbReference>
<sequence>MGSAVDLEVASVRQLATLLDAGTITSVDLVQAYLGRIEVFNSRGPALNAVRALNPDALADAAEADRLRGGPHGRLLGIPVLVKDNIDVRGMPTTAGSVALEHAYPAADAALVTNLRRAGAVIIGKTNLTEFANFLAEGMPGGYSSLGGQVRNPYDASRSPSGSSAGSASAVAAGLAALAVGTETNGSILSPAAANSVVGVKPTLGLASRGGILPIAASQDTAGPMTRTVTDAAVLLSAMAGIDPDDPATAGNPLADRDLTRSLHPDALRGARIGVVADQVPDGDGRPLWDAACTVLREQGATLVDVDLDSGCGDDSTVLHYEFKRDLNEYLARLPAGAPVRTLAEVISHNEANAAATLKYGQARALTAQAMDLSPDSADTARHAADRAKDLVDSRDRVDAVLDRHDLTALLFTGSGSASLGALAGYPSITVPAGYRTTNRHPFGITLLGQAWTEPTLIGYAYAYEQASGLRQPPTRVNPALFRYVDPGSGSCPP</sequence>
<proteinExistence type="predicted"/>